<protein>
    <submittedName>
        <fullName evidence="2">Uncharacterized protein</fullName>
    </submittedName>
</protein>
<keyword evidence="3" id="KW-1185">Reference proteome</keyword>
<evidence type="ECO:0000313" key="2">
    <source>
        <dbReference type="EMBL" id="MED6187449.1"/>
    </source>
</evidence>
<proteinExistence type="predicted"/>
<comment type="caution">
    <text evidence="2">The sequence shown here is derived from an EMBL/GenBank/DDBJ whole genome shotgun (WGS) entry which is preliminary data.</text>
</comment>
<name>A0ABU6WPZ8_9FABA</name>
<reference evidence="2 3" key="1">
    <citation type="journal article" date="2023" name="Plants (Basel)">
        <title>Bridging the Gap: Combining Genomics and Transcriptomics Approaches to Understand Stylosanthes scabra, an Orphan Legume from the Brazilian Caatinga.</title>
        <authorList>
            <person name="Ferreira-Neto J.R.C."/>
            <person name="da Silva M.D."/>
            <person name="Binneck E."/>
            <person name="de Melo N.F."/>
            <person name="da Silva R.H."/>
            <person name="de Melo A.L.T.M."/>
            <person name="Pandolfi V."/>
            <person name="Bustamante F.O."/>
            <person name="Brasileiro-Vidal A.C."/>
            <person name="Benko-Iseppon A.M."/>
        </authorList>
    </citation>
    <scope>NUCLEOTIDE SEQUENCE [LARGE SCALE GENOMIC DNA]</scope>
    <source>
        <tissue evidence="2">Leaves</tissue>
    </source>
</reference>
<feature type="region of interest" description="Disordered" evidence="1">
    <location>
        <begin position="98"/>
        <end position="128"/>
    </location>
</feature>
<organism evidence="2 3">
    <name type="scientific">Stylosanthes scabra</name>
    <dbReference type="NCBI Taxonomy" id="79078"/>
    <lineage>
        <taxon>Eukaryota</taxon>
        <taxon>Viridiplantae</taxon>
        <taxon>Streptophyta</taxon>
        <taxon>Embryophyta</taxon>
        <taxon>Tracheophyta</taxon>
        <taxon>Spermatophyta</taxon>
        <taxon>Magnoliopsida</taxon>
        <taxon>eudicotyledons</taxon>
        <taxon>Gunneridae</taxon>
        <taxon>Pentapetalae</taxon>
        <taxon>rosids</taxon>
        <taxon>fabids</taxon>
        <taxon>Fabales</taxon>
        <taxon>Fabaceae</taxon>
        <taxon>Papilionoideae</taxon>
        <taxon>50 kb inversion clade</taxon>
        <taxon>dalbergioids sensu lato</taxon>
        <taxon>Dalbergieae</taxon>
        <taxon>Pterocarpus clade</taxon>
        <taxon>Stylosanthes</taxon>
    </lineage>
</organism>
<dbReference type="EMBL" id="JASCZI010182248">
    <property type="protein sequence ID" value="MED6187449.1"/>
    <property type="molecule type" value="Genomic_DNA"/>
</dbReference>
<accession>A0ABU6WPZ8</accession>
<sequence length="128" mass="14353">MGKAKEGIGSKGFMKRNKKGGFWTMQVEHATLEQRADLVLSRPKLRTQLSKHAYATFSPEAFEEHSRQSCLPDFGKIVTRSIMAEIVVPLNPRVNPALKPDHYGWKSTRGTVSNRQGTVKSPLQNPHP</sequence>
<feature type="compositionally biased region" description="Polar residues" evidence="1">
    <location>
        <begin position="108"/>
        <end position="128"/>
    </location>
</feature>
<evidence type="ECO:0000313" key="3">
    <source>
        <dbReference type="Proteomes" id="UP001341840"/>
    </source>
</evidence>
<gene>
    <name evidence="2" type="ORF">PIB30_076554</name>
</gene>
<evidence type="ECO:0000256" key="1">
    <source>
        <dbReference type="SAM" id="MobiDB-lite"/>
    </source>
</evidence>
<dbReference type="Proteomes" id="UP001341840">
    <property type="component" value="Unassembled WGS sequence"/>
</dbReference>